<keyword evidence="5" id="KW-1185">Reference proteome</keyword>
<sequence length="84" mass="9788">MNREEIIEKVKNIVKPYTENTEALEQLNEKTDFIKDLNINSANLVDIVLDIEEKFEIVIDNTEMERMLNVAAAIDIIESKQHTR</sequence>
<dbReference type="EMBL" id="JAUFQU010000001">
    <property type="protein sequence ID" value="MDN3707095.1"/>
    <property type="molecule type" value="Genomic_DNA"/>
</dbReference>
<evidence type="ECO:0000313" key="4">
    <source>
        <dbReference type="EMBL" id="MDN3707095.1"/>
    </source>
</evidence>
<evidence type="ECO:0000256" key="2">
    <source>
        <dbReference type="ARBA" id="ARBA00022553"/>
    </source>
</evidence>
<dbReference type="Gene3D" id="1.10.1200.10">
    <property type="entry name" value="ACP-like"/>
    <property type="match status" value="1"/>
</dbReference>
<evidence type="ECO:0000256" key="1">
    <source>
        <dbReference type="ARBA" id="ARBA00022450"/>
    </source>
</evidence>
<dbReference type="PROSITE" id="PS50075">
    <property type="entry name" value="CARRIER"/>
    <property type="match status" value="1"/>
</dbReference>
<protein>
    <submittedName>
        <fullName evidence="4">Phosphopantetheine-binding protein</fullName>
    </submittedName>
</protein>
<keyword evidence="1" id="KW-0596">Phosphopantetheine</keyword>
<dbReference type="SUPFAM" id="SSF47336">
    <property type="entry name" value="ACP-like"/>
    <property type="match status" value="1"/>
</dbReference>
<dbReference type="PANTHER" id="PTHR20863">
    <property type="entry name" value="ACYL CARRIER PROTEIN"/>
    <property type="match status" value="1"/>
</dbReference>
<dbReference type="RefSeq" id="WP_290363134.1">
    <property type="nucleotide sequence ID" value="NZ_JAUFQU010000001.1"/>
</dbReference>
<dbReference type="InterPro" id="IPR003231">
    <property type="entry name" value="ACP"/>
</dbReference>
<feature type="domain" description="Carrier" evidence="3">
    <location>
        <begin position="4"/>
        <end position="81"/>
    </location>
</feature>
<dbReference type="PANTHER" id="PTHR20863:SF76">
    <property type="entry name" value="CARRIER DOMAIN-CONTAINING PROTEIN"/>
    <property type="match status" value="1"/>
</dbReference>
<reference evidence="5" key="1">
    <citation type="journal article" date="2019" name="Int. J. Syst. Evol. Microbiol.">
        <title>The Global Catalogue of Microorganisms (GCM) 10K type strain sequencing project: providing services to taxonomists for standard genome sequencing and annotation.</title>
        <authorList>
            <consortium name="The Broad Institute Genomics Platform"/>
            <consortium name="The Broad Institute Genome Sequencing Center for Infectious Disease"/>
            <person name="Wu L."/>
            <person name="Ma J."/>
        </authorList>
    </citation>
    <scope>NUCLEOTIDE SEQUENCE [LARGE SCALE GENOMIC DNA]</scope>
    <source>
        <strain evidence="5">CECT 7184</strain>
    </source>
</reference>
<evidence type="ECO:0000313" key="5">
    <source>
        <dbReference type="Proteomes" id="UP001242368"/>
    </source>
</evidence>
<comment type="caution">
    <text evidence="4">The sequence shown here is derived from an EMBL/GenBank/DDBJ whole genome shotgun (WGS) entry which is preliminary data.</text>
</comment>
<evidence type="ECO:0000259" key="3">
    <source>
        <dbReference type="PROSITE" id="PS50075"/>
    </source>
</evidence>
<dbReference type="InterPro" id="IPR036736">
    <property type="entry name" value="ACP-like_sf"/>
</dbReference>
<dbReference type="InterPro" id="IPR009081">
    <property type="entry name" value="PP-bd_ACP"/>
</dbReference>
<accession>A0ABT8CV87</accession>
<proteinExistence type="predicted"/>
<keyword evidence="2" id="KW-0597">Phosphoprotein</keyword>
<dbReference type="Proteomes" id="UP001242368">
    <property type="component" value="Unassembled WGS sequence"/>
</dbReference>
<organism evidence="4 5">
    <name type="scientific">Paenimyroides ceti</name>
    <dbReference type="NCBI Taxonomy" id="395087"/>
    <lineage>
        <taxon>Bacteria</taxon>
        <taxon>Pseudomonadati</taxon>
        <taxon>Bacteroidota</taxon>
        <taxon>Flavobacteriia</taxon>
        <taxon>Flavobacteriales</taxon>
        <taxon>Flavobacteriaceae</taxon>
        <taxon>Paenimyroides</taxon>
    </lineage>
</organism>
<name>A0ABT8CV87_9FLAO</name>
<gene>
    <name evidence="4" type="ORF">QW060_08100</name>
</gene>